<organism evidence="2 3">
    <name type="scientific">Marivibrio halodurans</name>
    <dbReference type="NCBI Taxonomy" id="2039722"/>
    <lineage>
        <taxon>Bacteria</taxon>
        <taxon>Pseudomonadati</taxon>
        <taxon>Pseudomonadota</taxon>
        <taxon>Alphaproteobacteria</taxon>
        <taxon>Rhodospirillales</taxon>
        <taxon>Rhodospirillaceae</taxon>
        <taxon>Marivibrio</taxon>
    </lineage>
</organism>
<dbReference type="AlphaFoldDB" id="A0A8J7SNH9"/>
<dbReference type="RefSeq" id="WP_210682603.1">
    <property type="nucleotide sequence ID" value="NZ_JAGMWN010000006.1"/>
</dbReference>
<evidence type="ECO:0000256" key="1">
    <source>
        <dbReference type="SAM" id="MobiDB-lite"/>
    </source>
</evidence>
<sequence>MAGSEETHAETTKTHQGMETELAHREGNVKPGRSEKEAAHESRRSENMFLEEDWTRTRRDRPTQPHVLPHRDPETIKPEPRSQVTDISRSRSGRDPWRHSVQRNKASMHQSEGSNIRFSSGDRASLERTARALDTTTDISGFEPILKGAVDRDPSATLSEVDFLRTAMTDESNRAHLDHMLDRIMRHTTPTATPRRAGRARAHVASTSTEGEDHSSRTLAPGDPVEAVRRGWARKAVPNNWVARNKKTDDLHPLDPETGKVIVGLDDMPLRLRADGLEPTTATEDAFRALKEGQDLVRAMARGVDGEGAIGIRDREALREQVANRYARLPAVRGTLEEALRFLDDDRPESRAYAKQVLERASQMIADPALLGRDIANRRFAEHLGTKEMRDAGERRLALTERKRARQSSIVGTLVRFDNIIRDIPSDAPSRDARVEAAREELWARIAPAIDDYALVNSALLEVPRPPYPEQDEAAAFATGLHAEEHLAMRRTLADLGVGAITGAGVAGAAWKLGRGAAGLLGLGATAVDIARSSAERQSALSNELFERASREGVDIADPDAVTAYIKDRPELGRALSRKLLTGLATDVVSGELGGWLGRRLSERLGGGRVSDHIYSQAAEKVLKNAVFEDEPE</sequence>
<reference evidence="2" key="1">
    <citation type="submission" date="2021-04" db="EMBL/GenBank/DDBJ databases">
        <authorList>
            <person name="Zhang D.-C."/>
        </authorList>
    </citation>
    <scope>NUCLEOTIDE SEQUENCE</scope>
    <source>
        <strain evidence="2">CGMCC 1.15697</strain>
    </source>
</reference>
<dbReference type="EMBL" id="JAGMWN010000006">
    <property type="protein sequence ID" value="MBP5858018.1"/>
    <property type="molecule type" value="Genomic_DNA"/>
</dbReference>
<comment type="caution">
    <text evidence="2">The sequence shown here is derived from an EMBL/GenBank/DDBJ whole genome shotgun (WGS) entry which is preliminary data.</text>
</comment>
<proteinExistence type="predicted"/>
<evidence type="ECO:0000313" key="2">
    <source>
        <dbReference type="EMBL" id="MBP5858018.1"/>
    </source>
</evidence>
<dbReference type="Proteomes" id="UP000672602">
    <property type="component" value="Unassembled WGS sequence"/>
</dbReference>
<feature type="compositionally biased region" description="Polar residues" evidence="1">
    <location>
        <begin position="103"/>
        <end position="118"/>
    </location>
</feature>
<feature type="compositionally biased region" description="Basic and acidic residues" evidence="1">
    <location>
        <begin position="1"/>
        <end position="46"/>
    </location>
</feature>
<name>A0A8J7SNH9_9PROT</name>
<accession>A0A8J7SNH9</accession>
<gene>
    <name evidence="2" type="ORF">KAJ83_13450</name>
</gene>
<protein>
    <submittedName>
        <fullName evidence="2">Uncharacterized protein</fullName>
    </submittedName>
</protein>
<feature type="compositionally biased region" description="Basic and acidic residues" evidence="1">
    <location>
        <begin position="53"/>
        <end position="80"/>
    </location>
</feature>
<feature type="region of interest" description="Disordered" evidence="1">
    <location>
        <begin position="1"/>
        <end position="124"/>
    </location>
</feature>
<evidence type="ECO:0000313" key="3">
    <source>
        <dbReference type="Proteomes" id="UP000672602"/>
    </source>
</evidence>
<keyword evidence="3" id="KW-1185">Reference proteome</keyword>
<feature type="compositionally biased region" description="Basic and acidic residues" evidence="1">
    <location>
        <begin position="88"/>
        <end position="98"/>
    </location>
</feature>